<dbReference type="EMBL" id="JBFALK010000001">
    <property type="protein sequence ID" value="MEV0967542.1"/>
    <property type="molecule type" value="Genomic_DNA"/>
</dbReference>
<dbReference type="RefSeq" id="WP_061253551.1">
    <property type="nucleotide sequence ID" value="NZ_JBFALK010000001.1"/>
</dbReference>
<dbReference type="InterPro" id="IPR006311">
    <property type="entry name" value="TAT_signal"/>
</dbReference>
<keyword evidence="3" id="KW-1185">Reference proteome</keyword>
<evidence type="ECO:0000256" key="1">
    <source>
        <dbReference type="SAM" id="MobiDB-lite"/>
    </source>
</evidence>
<feature type="region of interest" description="Disordered" evidence="1">
    <location>
        <begin position="175"/>
        <end position="194"/>
    </location>
</feature>
<feature type="region of interest" description="Disordered" evidence="1">
    <location>
        <begin position="43"/>
        <end position="79"/>
    </location>
</feature>
<name>A0ABV3G869_MICGL</name>
<organism evidence="2 3">
    <name type="scientific">Microtetraspora glauca</name>
    <dbReference type="NCBI Taxonomy" id="1996"/>
    <lineage>
        <taxon>Bacteria</taxon>
        <taxon>Bacillati</taxon>
        <taxon>Actinomycetota</taxon>
        <taxon>Actinomycetes</taxon>
        <taxon>Streptosporangiales</taxon>
        <taxon>Streptosporangiaceae</taxon>
        <taxon>Microtetraspora</taxon>
    </lineage>
</organism>
<dbReference type="Proteomes" id="UP001551675">
    <property type="component" value="Unassembled WGS sequence"/>
</dbReference>
<evidence type="ECO:0000313" key="2">
    <source>
        <dbReference type="EMBL" id="MEV0967542.1"/>
    </source>
</evidence>
<proteinExistence type="predicted"/>
<evidence type="ECO:0008006" key="4">
    <source>
        <dbReference type="Google" id="ProtNLM"/>
    </source>
</evidence>
<dbReference type="PROSITE" id="PS51318">
    <property type="entry name" value="TAT"/>
    <property type="match status" value="1"/>
</dbReference>
<sequence>MIDREFSPSQLPREAPSRRGIRRGLLFGATALLFVTGTGLAAPGAQASVPGNRTQPSPSPTGAPAESPTGGRGPGGHMMEGPLGAVHGELVVPKRGGGYQTVTTQTGKVTSIKKDSVALKSTDGFARTYRIDDSTRVCAGRRGLDEIKAGDTVWVISPGKENNATAALLVDLSRPQWSVGHGGGGSPAPTTSPS</sequence>
<accession>A0ABV3G869</accession>
<protein>
    <recommendedName>
        <fullName evidence="4">DUF5666 domain-containing protein</fullName>
    </recommendedName>
</protein>
<comment type="caution">
    <text evidence="2">The sequence shown here is derived from an EMBL/GenBank/DDBJ whole genome shotgun (WGS) entry which is preliminary data.</text>
</comment>
<reference evidence="2 3" key="1">
    <citation type="submission" date="2024-06" db="EMBL/GenBank/DDBJ databases">
        <title>The Natural Products Discovery Center: Release of the First 8490 Sequenced Strains for Exploring Actinobacteria Biosynthetic Diversity.</title>
        <authorList>
            <person name="Kalkreuter E."/>
            <person name="Kautsar S.A."/>
            <person name="Yang D."/>
            <person name="Bader C.D."/>
            <person name="Teijaro C.N."/>
            <person name="Fluegel L."/>
            <person name="Davis C.M."/>
            <person name="Simpson J.R."/>
            <person name="Lauterbach L."/>
            <person name="Steele A.D."/>
            <person name="Gui C."/>
            <person name="Meng S."/>
            <person name="Li G."/>
            <person name="Viehrig K."/>
            <person name="Ye F."/>
            <person name="Su P."/>
            <person name="Kiefer A.F."/>
            <person name="Nichols A."/>
            <person name="Cepeda A.J."/>
            <person name="Yan W."/>
            <person name="Fan B."/>
            <person name="Jiang Y."/>
            <person name="Adhikari A."/>
            <person name="Zheng C.-J."/>
            <person name="Schuster L."/>
            <person name="Cowan T.M."/>
            <person name="Smanski M.J."/>
            <person name="Chevrette M.G."/>
            <person name="De Carvalho L.P.S."/>
            <person name="Shen B."/>
        </authorList>
    </citation>
    <scope>NUCLEOTIDE SEQUENCE [LARGE SCALE GENOMIC DNA]</scope>
    <source>
        <strain evidence="2 3">NPDC050100</strain>
    </source>
</reference>
<evidence type="ECO:0000313" key="3">
    <source>
        <dbReference type="Proteomes" id="UP001551675"/>
    </source>
</evidence>
<gene>
    <name evidence="2" type="ORF">AB0I59_02810</name>
</gene>